<protein>
    <recommendedName>
        <fullName evidence="10">WD repeat-containing protein 75 second beta-propeller domain-containing protein</fullName>
    </recommendedName>
</protein>
<keyword evidence="5" id="KW-0677">Repeat</keyword>
<dbReference type="EMBL" id="CAJNOQ010002196">
    <property type="protein sequence ID" value="CAF0944527.1"/>
    <property type="molecule type" value="Genomic_DNA"/>
</dbReference>
<evidence type="ECO:0000256" key="9">
    <source>
        <dbReference type="SAM" id="MobiDB-lite"/>
    </source>
</evidence>
<dbReference type="Pfam" id="PF23869">
    <property type="entry name" value="Beta-prop_WDR75_1st"/>
    <property type="match status" value="2"/>
</dbReference>
<dbReference type="SUPFAM" id="SSF69322">
    <property type="entry name" value="Tricorn protease domain 2"/>
    <property type="match status" value="1"/>
</dbReference>
<gene>
    <name evidence="12" type="ORF">GPM918_LOCUS10898</name>
    <name evidence="11" type="ORF">OVA965_LOCUS6046</name>
    <name evidence="14" type="ORF">SRO942_LOCUS10899</name>
    <name evidence="13" type="ORF">TMI583_LOCUS6042</name>
</gene>
<dbReference type="InterPro" id="IPR053826">
    <property type="entry name" value="WDR75"/>
</dbReference>
<evidence type="ECO:0000256" key="3">
    <source>
        <dbReference type="ARBA" id="ARBA00022552"/>
    </source>
</evidence>
<evidence type="ECO:0000256" key="4">
    <source>
        <dbReference type="ARBA" id="ARBA00022574"/>
    </source>
</evidence>
<dbReference type="Proteomes" id="UP000681722">
    <property type="component" value="Unassembled WGS sequence"/>
</dbReference>
<name>A0A814CTN1_9BILA</name>
<feature type="repeat" description="WD" evidence="8">
    <location>
        <begin position="217"/>
        <end position="258"/>
    </location>
</feature>
<organism evidence="12 15">
    <name type="scientific">Didymodactylos carnosus</name>
    <dbReference type="NCBI Taxonomy" id="1234261"/>
    <lineage>
        <taxon>Eukaryota</taxon>
        <taxon>Metazoa</taxon>
        <taxon>Spiralia</taxon>
        <taxon>Gnathifera</taxon>
        <taxon>Rotifera</taxon>
        <taxon>Eurotatoria</taxon>
        <taxon>Bdelloidea</taxon>
        <taxon>Philodinida</taxon>
        <taxon>Philodinidae</taxon>
        <taxon>Didymodactylos</taxon>
    </lineage>
</organism>
<dbReference type="GO" id="GO:0032040">
    <property type="term" value="C:small-subunit processome"/>
    <property type="evidence" value="ECO:0007669"/>
    <property type="project" value="InterPro"/>
</dbReference>
<dbReference type="InterPro" id="IPR001680">
    <property type="entry name" value="WD40_rpt"/>
</dbReference>
<dbReference type="Pfam" id="PF23769">
    <property type="entry name" value="Beta-prop_WDR75_2nd"/>
    <property type="match status" value="1"/>
</dbReference>
<feature type="domain" description="WD repeat-containing protein 75 second beta-propeller" evidence="10">
    <location>
        <begin position="320"/>
        <end position="598"/>
    </location>
</feature>
<keyword evidence="15" id="KW-1185">Reference proteome</keyword>
<dbReference type="EMBL" id="CAJOBC010002196">
    <property type="protein sequence ID" value="CAF3720800.1"/>
    <property type="molecule type" value="Genomic_DNA"/>
</dbReference>
<evidence type="ECO:0000313" key="11">
    <source>
        <dbReference type="EMBL" id="CAF0828994.1"/>
    </source>
</evidence>
<evidence type="ECO:0000256" key="5">
    <source>
        <dbReference type="ARBA" id="ARBA00022737"/>
    </source>
</evidence>
<dbReference type="InterPro" id="IPR015943">
    <property type="entry name" value="WD40/YVTN_repeat-like_dom_sf"/>
</dbReference>
<feature type="compositionally biased region" description="Acidic residues" evidence="9">
    <location>
        <begin position="763"/>
        <end position="772"/>
    </location>
</feature>
<evidence type="ECO:0000313" key="15">
    <source>
        <dbReference type="Proteomes" id="UP000663829"/>
    </source>
</evidence>
<reference evidence="12" key="1">
    <citation type="submission" date="2021-02" db="EMBL/GenBank/DDBJ databases">
        <authorList>
            <person name="Nowell W R."/>
        </authorList>
    </citation>
    <scope>NUCLEOTIDE SEQUENCE</scope>
</reference>
<dbReference type="InterPro" id="IPR011047">
    <property type="entry name" value="Quinoprotein_ADH-like_sf"/>
</dbReference>
<dbReference type="OrthoDB" id="4096at2759"/>
<evidence type="ECO:0000313" key="14">
    <source>
        <dbReference type="EMBL" id="CAF3720800.1"/>
    </source>
</evidence>
<dbReference type="GO" id="GO:0006364">
    <property type="term" value="P:rRNA processing"/>
    <property type="evidence" value="ECO:0007669"/>
    <property type="project" value="UniProtKB-KW"/>
</dbReference>
<evidence type="ECO:0000256" key="7">
    <source>
        <dbReference type="ARBA" id="ARBA00023242"/>
    </source>
</evidence>
<dbReference type="Proteomes" id="UP000682733">
    <property type="component" value="Unassembled WGS sequence"/>
</dbReference>
<sequence length="772" mass="88341">MKKLNVRHFGVGSLMKYAPLFSLDTKYVFTIGDSCVHIWSIKTGECIRQINQAKADNSPIVGICINPTNRLQLCIGEQNGLINVWDYEDGILIHVRILDKNGHSLRMLKSIRPTHTTSIVQDKLPCIPKHLSFDLKGELCSFIDDNGTILYILQIKANSQSYLKQHHLKKANLQLHKKLTCCTTHPTEQCIATGTQNGQICLWYNFLDRAEPTISFLHWHSLPVICLAFSPEGSYLLSGGHECVLVKWFYRTSQTTFRPRLGAPLLHIQCSQDQTTYAITHEDNSLHIIGSNFTIQQTIGGLNNCFLSKQSDVQAGIHIFNRQHALVMNGKPGHLQFISTDDGKLLYNLDIVGENYVSSNEYDEQPIFTDVKRMVFDSTETWLTTFEECFISPNENNNDLSVERKLRFWLFNQTNMQFQLNTSISYPHSQDTIAQILFHPTQLEFISIGHDGFFKIWNYIDENIITKRAAHWRCVNAYSHRSYSGNSLCYSLDGSLLACGFDHILTVWNSPSKNEDYELLNVYSHFDSTNKIKSLHFSLLNLYKDHIFVCHESCVNIWNVTKHVFIQTYNWNVQAITMDPKSKFIAIFEKNYLHFFSFDGKIQTKKNPLFKRVTACRYIPYSQQSTSSYPPIKHSKLVFYIPGQGLKCLDDHSIDENGKSALIKSSLNQETASTIAAIIQNSRGEKREITKLFYQGQITNDNEQLLSTPAYLLPSIDLYCTAALKRMLIPVQKTQQHEKMITTSDGEEIENGTDDDHLSTMSVDEDIEQLET</sequence>
<evidence type="ECO:0000256" key="1">
    <source>
        <dbReference type="ARBA" id="ARBA00004604"/>
    </source>
</evidence>
<dbReference type="PANTHER" id="PTHR44215">
    <property type="entry name" value="WD REPEAT-CONTAINING PROTEIN 75"/>
    <property type="match status" value="1"/>
</dbReference>
<comment type="caution">
    <text evidence="12">The sequence shown here is derived from an EMBL/GenBank/DDBJ whole genome shotgun (WGS) entry which is preliminary data.</text>
</comment>
<dbReference type="EMBL" id="CAJOBA010001766">
    <property type="protein sequence ID" value="CAF3613535.1"/>
    <property type="molecule type" value="Genomic_DNA"/>
</dbReference>
<dbReference type="GO" id="GO:2000234">
    <property type="term" value="P:positive regulation of rRNA processing"/>
    <property type="evidence" value="ECO:0007669"/>
    <property type="project" value="TreeGrafter"/>
</dbReference>
<dbReference type="GO" id="GO:0003723">
    <property type="term" value="F:RNA binding"/>
    <property type="evidence" value="ECO:0007669"/>
    <property type="project" value="InterPro"/>
</dbReference>
<feature type="region of interest" description="Disordered" evidence="9">
    <location>
        <begin position="741"/>
        <end position="772"/>
    </location>
</feature>
<evidence type="ECO:0000259" key="10">
    <source>
        <dbReference type="Pfam" id="PF23769"/>
    </source>
</evidence>
<keyword evidence="3" id="KW-0698">rRNA processing</keyword>
<dbReference type="EMBL" id="CAJNOK010001766">
    <property type="protein sequence ID" value="CAF0828994.1"/>
    <property type="molecule type" value="Genomic_DNA"/>
</dbReference>
<dbReference type="GO" id="GO:0045943">
    <property type="term" value="P:positive regulation of transcription by RNA polymerase I"/>
    <property type="evidence" value="ECO:0007669"/>
    <property type="project" value="InterPro"/>
</dbReference>
<dbReference type="PROSITE" id="PS50082">
    <property type="entry name" value="WD_REPEATS_2"/>
    <property type="match status" value="1"/>
</dbReference>
<evidence type="ECO:0000256" key="6">
    <source>
        <dbReference type="ARBA" id="ARBA00023163"/>
    </source>
</evidence>
<dbReference type="SUPFAM" id="SSF50998">
    <property type="entry name" value="Quinoprotein alcohol dehydrogenase-like"/>
    <property type="match status" value="1"/>
</dbReference>
<dbReference type="SMART" id="SM00320">
    <property type="entry name" value="WD40"/>
    <property type="match status" value="6"/>
</dbReference>
<dbReference type="PANTHER" id="PTHR44215:SF1">
    <property type="entry name" value="WD REPEAT-CONTAINING PROTEIN 75"/>
    <property type="match status" value="1"/>
</dbReference>
<accession>A0A814CTN1</accession>
<dbReference type="Proteomes" id="UP000677228">
    <property type="component" value="Unassembled WGS sequence"/>
</dbReference>
<keyword evidence="4 8" id="KW-0853">WD repeat</keyword>
<dbReference type="Proteomes" id="UP000663829">
    <property type="component" value="Unassembled WGS sequence"/>
</dbReference>
<evidence type="ECO:0000256" key="8">
    <source>
        <dbReference type="PROSITE-ProRule" id="PRU00221"/>
    </source>
</evidence>
<keyword evidence="2" id="KW-0690">Ribosome biogenesis</keyword>
<evidence type="ECO:0000313" key="13">
    <source>
        <dbReference type="EMBL" id="CAF3613535.1"/>
    </source>
</evidence>
<dbReference type="Gene3D" id="2.130.10.10">
    <property type="entry name" value="YVTN repeat-like/Quinoprotein amine dehydrogenase"/>
    <property type="match status" value="3"/>
</dbReference>
<proteinExistence type="predicted"/>
<dbReference type="InterPro" id="IPR057644">
    <property type="entry name" value="Beta-prop_WDR75_2nd"/>
</dbReference>
<evidence type="ECO:0000256" key="2">
    <source>
        <dbReference type="ARBA" id="ARBA00022517"/>
    </source>
</evidence>
<keyword evidence="7" id="KW-0539">Nucleus</keyword>
<comment type="subcellular location">
    <subcellularLocation>
        <location evidence="1">Nucleus</location>
        <location evidence="1">Nucleolus</location>
    </subcellularLocation>
</comment>
<evidence type="ECO:0000313" key="12">
    <source>
        <dbReference type="EMBL" id="CAF0944527.1"/>
    </source>
</evidence>
<dbReference type="AlphaFoldDB" id="A0A814CTN1"/>
<keyword evidence="6" id="KW-0804">Transcription</keyword>